<organism evidence="2 3">
    <name type="scientific">Adiantum capillus-veneris</name>
    <name type="common">Maidenhair fern</name>
    <dbReference type="NCBI Taxonomy" id="13818"/>
    <lineage>
        <taxon>Eukaryota</taxon>
        <taxon>Viridiplantae</taxon>
        <taxon>Streptophyta</taxon>
        <taxon>Embryophyta</taxon>
        <taxon>Tracheophyta</taxon>
        <taxon>Polypodiopsida</taxon>
        <taxon>Polypodiidae</taxon>
        <taxon>Polypodiales</taxon>
        <taxon>Pteridineae</taxon>
        <taxon>Pteridaceae</taxon>
        <taxon>Vittarioideae</taxon>
        <taxon>Adiantum</taxon>
    </lineage>
</organism>
<dbReference type="Pfam" id="PF25598">
    <property type="entry name" value="ARM_PUB"/>
    <property type="match status" value="1"/>
</dbReference>
<evidence type="ECO:0000313" key="3">
    <source>
        <dbReference type="Proteomes" id="UP000886520"/>
    </source>
</evidence>
<gene>
    <name evidence="2" type="ORF">GOP47_0023282</name>
</gene>
<accession>A0A9D4U772</accession>
<feature type="domain" description="U-box" evidence="1">
    <location>
        <begin position="34"/>
        <end position="161"/>
    </location>
</feature>
<proteinExistence type="predicted"/>
<evidence type="ECO:0000313" key="2">
    <source>
        <dbReference type="EMBL" id="KAI5062743.1"/>
    </source>
</evidence>
<dbReference type="OrthoDB" id="1938762at2759"/>
<dbReference type="Proteomes" id="UP000886520">
    <property type="component" value="Chromosome 22"/>
</dbReference>
<evidence type="ECO:0000259" key="1">
    <source>
        <dbReference type="Pfam" id="PF25598"/>
    </source>
</evidence>
<sequence length="163" mass="17291">MPHLNDIQDQIRILDTACNAYSSVAKPIIIDRRVATGCVAVILNLLSTPEAHAHCLTAPMGAEKALLLLDLITTESEAGCTTVLQRSSSVINTLGRKLLRISETCTASVMAILVTLCSKSNGESFRQAISKTAIPSKLVLVLQVASKGSTKQSAGKLLQLLHA</sequence>
<dbReference type="InterPro" id="IPR058678">
    <property type="entry name" value="ARM_PUB"/>
</dbReference>
<name>A0A9D4U772_ADICA</name>
<reference evidence="2" key="1">
    <citation type="submission" date="2021-01" db="EMBL/GenBank/DDBJ databases">
        <title>Adiantum capillus-veneris genome.</title>
        <authorList>
            <person name="Fang Y."/>
            <person name="Liao Q."/>
        </authorList>
    </citation>
    <scope>NUCLEOTIDE SEQUENCE</scope>
    <source>
        <strain evidence="2">H3</strain>
        <tissue evidence="2">Leaf</tissue>
    </source>
</reference>
<dbReference type="AlphaFoldDB" id="A0A9D4U772"/>
<protein>
    <recommendedName>
        <fullName evidence="1">U-box domain-containing protein</fullName>
    </recommendedName>
</protein>
<dbReference type="EMBL" id="JABFUD020000022">
    <property type="protein sequence ID" value="KAI5062743.1"/>
    <property type="molecule type" value="Genomic_DNA"/>
</dbReference>
<comment type="caution">
    <text evidence="2">The sequence shown here is derived from an EMBL/GenBank/DDBJ whole genome shotgun (WGS) entry which is preliminary data.</text>
</comment>
<keyword evidence="3" id="KW-1185">Reference proteome</keyword>